<comment type="similarity">
    <text evidence="7 19">In the C-terminal section; belongs to the histidinol dehydrogenase family.</text>
</comment>
<dbReference type="NCBIfam" id="TIGR03188">
    <property type="entry name" value="histidine_hisI"/>
    <property type="match status" value="1"/>
</dbReference>
<dbReference type="NCBIfam" id="TIGR00069">
    <property type="entry name" value="hisD"/>
    <property type="match status" value="1"/>
</dbReference>
<keyword evidence="10 19" id="KW-0547">Nucleotide-binding</keyword>
<dbReference type="Pfam" id="PF01502">
    <property type="entry name" value="PRA-CH"/>
    <property type="match status" value="1"/>
</dbReference>
<evidence type="ECO:0000256" key="13">
    <source>
        <dbReference type="ARBA" id="ARBA00022840"/>
    </source>
</evidence>
<dbReference type="CDD" id="cd06572">
    <property type="entry name" value="Histidinol_dh"/>
    <property type="match status" value="1"/>
</dbReference>
<dbReference type="PANTHER" id="PTHR21256">
    <property type="entry name" value="HISTIDINOL DEHYDROGENASE HDH"/>
    <property type="match status" value="1"/>
</dbReference>
<dbReference type="GO" id="GO:0051287">
    <property type="term" value="F:NAD binding"/>
    <property type="evidence" value="ECO:0007669"/>
    <property type="project" value="UniProtKB-UniRule"/>
</dbReference>
<dbReference type="UniPathway" id="UPA00031">
    <property type="reaction ID" value="UER00007"/>
</dbReference>
<dbReference type="InterPro" id="IPR016161">
    <property type="entry name" value="Ald_DH/histidinol_DH"/>
</dbReference>
<dbReference type="FunFam" id="3.40.50.1980:FF:000050">
    <property type="entry name" value="Histidine biosynthesis trifunctional protein"/>
    <property type="match status" value="1"/>
</dbReference>
<dbReference type="InterPro" id="IPR012131">
    <property type="entry name" value="Hstdl_DH"/>
</dbReference>
<dbReference type="OrthoDB" id="1703565at2759"/>
<keyword evidence="17" id="KW-0511">Multifunctional enzyme</keyword>
<keyword evidence="12" id="KW-0862">Zinc</keyword>
<evidence type="ECO:0000256" key="9">
    <source>
        <dbReference type="ARBA" id="ARBA00022723"/>
    </source>
</evidence>
<dbReference type="EMBL" id="CABVLU010000003">
    <property type="protein sequence ID" value="VVT54535.1"/>
    <property type="molecule type" value="Genomic_DNA"/>
</dbReference>
<keyword evidence="16 19" id="KW-0368">Histidine biosynthesis</keyword>
<name>A0A5E8C0A9_9ASCO</name>
<dbReference type="GO" id="GO:0004636">
    <property type="term" value="F:phosphoribosyl-ATP diphosphatase activity"/>
    <property type="evidence" value="ECO:0007669"/>
    <property type="project" value="UniProtKB-UniRule"/>
</dbReference>
<dbReference type="EC" id="3.6.1.31" evidence="19"/>
<dbReference type="PIRSF" id="PIRSF001257">
    <property type="entry name" value="His_trifunctional"/>
    <property type="match status" value="1"/>
</dbReference>
<evidence type="ECO:0000256" key="11">
    <source>
        <dbReference type="ARBA" id="ARBA00022801"/>
    </source>
</evidence>
<feature type="domain" description="Phosphoribosyl-AMP cyclohydrolase" evidence="20">
    <location>
        <begin position="227"/>
        <end position="298"/>
    </location>
</feature>
<dbReference type="RefSeq" id="XP_031854730.1">
    <property type="nucleotide sequence ID" value="XM_031998839.1"/>
</dbReference>
<dbReference type="GO" id="GO:0004635">
    <property type="term" value="F:phosphoribosyl-AMP cyclohydrolase activity"/>
    <property type="evidence" value="ECO:0007669"/>
    <property type="project" value="UniProtKB-UniRule"/>
</dbReference>
<comment type="catalytic activity">
    <reaction evidence="18 19">
        <text>L-histidinol + 2 NAD(+) + H2O = L-histidine + 2 NADH + 3 H(+)</text>
        <dbReference type="Rhea" id="RHEA:20641"/>
        <dbReference type="ChEBI" id="CHEBI:15377"/>
        <dbReference type="ChEBI" id="CHEBI:15378"/>
        <dbReference type="ChEBI" id="CHEBI:57540"/>
        <dbReference type="ChEBI" id="CHEBI:57595"/>
        <dbReference type="ChEBI" id="CHEBI:57699"/>
        <dbReference type="ChEBI" id="CHEBI:57945"/>
        <dbReference type="EC" id="1.1.1.23"/>
    </reaction>
</comment>
<evidence type="ECO:0000256" key="6">
    <source>
        <dbReference type="ARBA" id="ARBA00005204"/>
    </source>
</evidence>
<evidence type="ECO:0000256" key="10">
    <source>
        <dbReference type="ARBA" id="ARBA00022741"/>
    </source>
</evidence>
<dbReference type="Pfam" id="PF00815">
    <property type="entry name" value="Histidinol_dh"/>
    <property type="match status" value="1"/>
</dbReference>
<comment type="pathway">
    <text evidence="5">Amino-acid biosynthesis; L-histidine biosynthesis; L-histidine from 5-phospho-alpha-D-ribose 1-diphosphate: step 3/9.</text>
</comment>
<keyword evidence="11 19" id="KW-0378">Hydrolase</keyword>
<evidence type="ECO:0000259" key="20">
    <source>
        <dbReference type="Pfam" id="PF01502"/>
    </source>
</evidence>
<evidence type="ECO:0000256" key="16">
    <source>
        <dbReference type="ARBA" id="ARBA00023102"/>
    </source>
</evidence>
<keyword evidence="8 19" id="KW-0028">Amino-acid biosynthesis</keyword>
<evidence type="ECO:0000256" key="14">
    <source>
        <dbReference type="ARBA" id="ARBA00023002"/>
    </source>
</evidence>
<evidence type="ECO:0000256" key="8">
    <source>
        <dbReference type="ARBA" id="ARBA00022605"/>
    </source>
</evidence>
<keyword evidence="22" id="KW-1185">Reference proteome</keyword>
<comment type="cofactor">
    <cofactor evidence="3">
        <name>Zn(2+)</name>
        <dbReference type="ChEBI" id="CHEBI:29105"/>
    </cofactor>
</comment>
<dbReference type="FunFam" id="1.20.5.1300:FF:000002">
    <property type="entry name" value="Histidinol dehydrogenase, chloroplastic"/>
    <property type="match status" value="1"/>
</dbReference>
<evidence type="ECO:0000256" key="2">
    <source>
        <dbReference type="ARBA" id="ARBA00001460"/>
    </source>
</evidence>
<dbReference type="FunFam" id="3.10.20.810:FF:000002">
    <property type="entry name" value="Histidine biosynthesis trifunctional protein"/>
    <property type="match status" value="1"/>
</dbReference>
<evidence type="ECO:0000313" key="21">
    <source>
        <dbReference type="EMBL" id="VVT54535.1"/>
    </source>
</evidence>
<keyword evidence="15 19" id="KW-0520">NAD</keyword>
<gene>
    <name evidence="21" type="ORF">SAPINGB_P004124</name>
</gene>
<keyword evidence="14 19" id="KW-0560">Oxidoreductase</keyword>
<dbReference type="Pfam" id="PF01503">
    <property type="entry name" value="PRA-PH"/>
    <property type="match status" value="1"/>
</dbReference>
<evidence type="ECO:0000256" key="12">
    <source>
        <dbReference type="ARBA" id="ARBA00022833"/>
    </source>
</evidence>
<organism evidence="21 22">
    <name type="scientific">Magnusiomyces paraingens</name>
    <dbReference type="NCBI Taxonomy" id="2606893"/>
    <lineage>
        <taxon>Eukaryota</taxon>
        <taxon>Fungi</taxon>
        <taxon>Dikarya</taxon>
        <taxon>Ascomycota</taxon>
        <taxon>Saccharomycotina</taxon>
        <taxon>Dipodascomycetes</taxon>
        <taxon>Dipodascales</taxon>
        <taxon>Dipodascaceae</taxon>
        <taxon>Magnusiomyces</taxon>
    </lineage>
</organism>
<evidence type="ECO:0000256" key="5">
    <source>
        <dbReference type="ARBA" id="ARBA00005169"/>
    </source>
</evidence>
<dbReference type="Gene3D" id="1.20.5.1300">
    <property type="match status" value="1"/>
</dbReference>
<evidence type="ECO:0000256" key="7">
    <source>
        <dbReference type="ARBA" id="ARBA00008260"/>
    </source>
</evidence>
<dbReference type="GO" id="GO:0000105">
    <property type="term" value="P:L-histidine biosynthetic process"/>
    <property type="evidence" value="ECO:0007669"/>
    <property type="project" value="UniProtKB-UniRule"/>
</dbReference>
<sequence>MSFPLLPKTSFAEISSAQALAKPIGQLLITLTPTDDLSKVSTYIKTNFGTLEFYVDISTLEESVDSAIKLLDAGVYRVIVTPNLAADLVSAGVSPLRILAAAPASTNDQDVSGFVVTDTSSSSSSSSSSILSAAKDLAKKLIPETGGAKHLYVSLPDSIALKDATAIVAASATPIVSAAKLTREHAADKIQDKLPVAEFILTALSSDRPDGLFTTLVLDENQTALGLVYSSPESVKEALRTNTGVYQSRRHGLWYKGATSGATQTLLSMGLDCDGDCLKVTVSQQGPGFCHNNTASCFGAYRGLLSLEQTLRARIASAPEGSYTKRLFNDEKLLTAKILEEAEELATAKTKDEVSWEAADLLYFAFAKVVKEGVSVADVMNNLDSKSYKISRRRGDAKPKYVKQVDELTKSQDSAAAPAAAAPAAAAPEQPARIKMNCIDASSSSPEEIEKVLTRPVQKTSDIMKLVLPIINNVIDNGDKALLEYAAKFEKVELKTPVINAPFSDELMKLPQDVKDALDLSISNVEKFHAAQLDESELRVETVPGVICSRFARPIESVGLYIPGGTAVLPSTALMLGVPAKVAGCKNIIFASPPRRDGTITPEIVYVAHKVGAKKIVLAGGAQAVAAMAYGTESVPKVDKIMGPGNQFVTAAKMHVQNDTRALVSIDMPAGPSEVLVVADKTANPAFVASDLLSQAEHGVDSQVILLAVDLTDAELEAIDEELEKQALALPRVDIVRGSIAHSTTLRVKTHEQAMALSNQYAPEHLILQIADASTKWVKQVEHAGSVFLGPYSPESCGDYSSGTNHTLPTYGYAKMYSGVNTGTFMKHITSQELTEEGLKAIGPAVMTVAAVEGLDGHKNAVKVRLDALN</sequence>
<evidence type="ECO:0000256" key="17">
    <source>
        <dbReference type="ARBA" id="ARBA00023268"/>
    </source>
</evidence>
<dbReference type="InterPro" id="IPR001692">
    <property type="entry name" value="Histidinol_DH_CS"/>
</dbReference>
<dbReference type="CDD" id="cd11546">
    <property type="entry name" value="NTP-PPase_His4"/>
    <property type="match status" value="1"/>
</dbReference>
<keyword evidence="13 19" id="KW-0067">ATP-binding</keyword>
<proteinExistence type="inferred from homology"/>
<evidence type="ECO:0000256" key="18">
    <source>
        <dbReference type="ARBA" id="ARBA00049489"/>
    </source>
</evidence>
<dbReference type="SUPFAM" id="SSF141734">
    <property type="entry name" value="HisI-like"/>
    <property type="match status" value="1"/>
</dbReference>
<dbReference type="HAMAP" id="MF_01024">
    <property type="entry name" value="HisD"/>
    <property type="match status" value="1"/>
</dbReference>
<comment type="pathway">
    <text evidence="4">Amino-acid biosynthesis; L-histidine biosynthesis; L-histidine from 5-phospho-alpha-D-ribose 1-diphosphate: step 9/9.</text>
</comment>
<dbReference type="GO" id="GO:0046872">
    <property type="term" value="F:metal ion binding"/>
    <property type="evidence" value="ECO:0007669"/>
    <property type="project" value="UniProtKB-KW"/>
</dbReference>
<comment type="pathway">
    <text evidence="6">Amino-acid biosynthesis; L-histidine biosynthesis; L-histidine from 5-phospho-alpha-D-ribose 1-diphosphate: step 2/9.</text>
</comment>
<dbReference type="Gene3D" id="3.40.50.1980">
    <property type="entry name" value="Nitrogenase molybdenum iron protein domain"/>
    <property type="match status" value="2"/>
</dbReference>
<evidence type="ECO:0000256" key="19">
    <source>
        <dbReference type="PIRNR" id="PIRNR001257"/>
    </source>
</evidence>
<dbReference type="InterPro" id="IPR038019">
    <property type="entry name" value="PRib_AMP_CycHydrolase_sf"/>
</dbReference>
<dbReference type="InterPro" id="IPR021130">
    <property type="entry name" value="PRib-ATP_PPHydrolase-like"/>
</dbReference>
<dbReference type="AlphaFoldDB" id="A0A5E8C0A9"/>
<evidence type="ECO:0000256" key="3">
    <source>
        <dbReference type="ARBA" id="ARBA00001947"/>
    </source>
</evidence>
<comment type="catalytic activity">
    <reaction evidence="1 19">
        <text>1-(5-phospho-beta-D-ribosyl)-5'-AMP + H2O = 1-(5-phospho-beta-D-ribosyl)-5-[(5-phospho-beta-D-ribosylamino)methylideneamino]imidazole-4-carboxamide</text>
        <dbReference type="Rhea" id="RHEA:20049"/>
        <dbReference type="ChEBI" id="CHEBI:15377"/>
        <dbReference type="ChEBI" id="CHEBI:58435"/>
        <dbReference type="ChEBI" id="CHEBI:59457"/>
        <dbReference type="EC" id="3.5.4.19"/>
    </reaction>
</comment>
<dbReference type="EC" id="3.5.4.19" evidence="19"/>
<dbReference type="SUPFAM" id="SSF53720">
    <property type="entry name" value="ALDH-like"/>
    <property type="match status" value="1"/>
</dbReference>
<dbReference type="PANTHER" id="PTHR21256:SF2">
    <property type="entry name" value="HISTIDINE BIOSYNTHESIS TRIFUNCTIONAL PROTEIN"/>
    <property type="match status" value="1"/>
</dbReference>
<dbReference type="Gene3D" id="3.10.20.810">
    <property type="entry name" value="Phosphoribosyl-AMP cyclohydrolase"/>
    <property type="match status" value="1"/>
</dbReference>
<evidence type="ECO:0000313" key="22">
    <source>
        <dbReference type="Proteomes" id="UP000398389"/>
    </source>
</evidence>
<protein>
    <recommendedName>
        <fullName evidence="19">Histidine biosynthesis trifunctional protein</fullName>
    </recommendedName>
    <domain>
        <recommendedName>
            <fullName evidence="19">Phosphoribosyl-AMP cyclohydrolase</fullName>
            <ecNumber evidence="19">3.5.4.19</ecNumber>
        </recommendedName>
    </domain>
    <domain>
        <recommendedName>
            <fullName evidence="19">Phosphoribosyl-ATP pyrophosphohydrolase</fullName>
            <ecNumber evidence="19">3.6.1.31</ecNumber>
        </recommendedName>
    </domain>
    <domain>
        <recommendedName>
            <fullName evidence="19">Histidinol dehydrogenase</fullName>
            <shortName evidence="19">HDH</shortName>
            <ecNumber evidence="19">1.1.1.23</ecNumber>
        </recommendedName>
    </domain>
</protein>
<reference evidence="21 22" key="1">
    <citation type="submission" date="2019-09" db="EMBL/GenBank/DDBJ databases">
        <authorList>
            <person name="Brejova B."/>
        </authorList>
    </citation>
    <scope>NUCLEOTIDE SEQUENCE [LARGE SCALE GENOMIC DNA]</scope>
</reference>
<dbReference type="PROSITE" id="PS00611">
    <property type="entry name" value="HISOL_DEHYDROGENASE"/>
    <property type="match status" value="1"/>
</dbReference>
<dbReference type="GeneID" id="43582939"/>
<evidence type="ECO:0000256" key="4">
    <source>
        <dbReference type="ARBA" id="ARBA00004940"/>
    </source>
</evidence>
<keyword evidence="9" id="KW-0479">Metal-binding</keyword>
<dbReference type="GO" id="GO:0005524">
    <property type="term" value="F:ATP binding"/>
    <property type="evidence" value="ECO:0007669"/>
    <property type="project" value="UniProtKB-UniRule"/>
</dbReference>
<dbReference type="GO" id="GO:0005829">
    <property type="term" value="C:cytosol"/>
    <property type="evidence" value="ECO:0007669"/>
    <property type="project" value="TreeGrafter"/>
</dbReference>
<dbReference type="InterPro" id="IPR016298">
    <property type="entry name" value="Histidine_synth_trifunct"/>
</dbReference>
<dbReference type="InterPro" id="IPR008179">
    <property type="entry name" value="HisE"/>
</dbReference>
<evidence type="ECO:0000256" key="1">
    <source>
        <dbReference type="ARBA" id="ARBA00000024"/>
    </source>
</evidence>
<dbReference type="EC" id="1.1.1.23" evidence="19"/>
<accession>A0A5E8C0A9</accession>
<dbReference type="Gene3D" id="1.10.287.1080">
    <property type="entry name" value="MazG-like"/>
    <property type="match status" value="1"/>
</dbReference>
<dbReference type="FunFam" id="1.10.287.1080:FF:000002">
    <property type="entry name" value="Histidine biosynthesis bifunctional protein HisIE"/>
    <property type="match status" value="1"/>
</dbReference>
<dbReference type="GO" id="GO:0004399">
    <property type="term" value="F:histidinol dehydrogenase activity"/>
    <property type="evidence" value="ECO:0007669"/>
    <property type="project" value="UniProtKB-UniRule"/>
</dbReference>
<dbReference type="FunFam" id="3.40.50.1980:FF:000001">
    <property type="entry name" value="Histidinol dehydrogenase"/>
    <property type="match status" value="1"/>
</dbReference>
<dbReference type="PRINTS" id="PR00083">
    <property type="entry name" value="HOLDHDRGNASE"/>
</dbReference>
<dbReference type="InterPro" id="IPR002496">
    <property type="entry name" value="PRib_AMP_CycHydrolase_dom"/>
</dbReference>
<comment type="catalytic activity">
    <reaction evidence="2 19">
        <text>1-(5-phospho-beta-D-ribosyl)-ATP + H2O = 1-(5-phospho-beta-D-ribosyl)-5'-AMP + diphosphate + H(+)</text>
        <dbReference type="Rhea" id="RHEA:22828"/>
        <dbReference type="ChEBI" id="CHEBI:15377"/>
        <dbReference type="ChEBI" id="CHEBI:15378"/>
        <dbReference type="ChEBI" id="CHEBI:33019"/>
        <dbReference type="ChEBI" id="CHEBI:59457"/>
        <dbReference type="ChEBI" id="CHEBI:73183"/>
        <dbReference type="EC" id="3.6.1.31"/>
    </reaction>
</comment>
<evidence type="ECO:0000256" key="15">
    <source>
        <dbReference type="ARBA" id="ARBA00023027"/>
    </source>
</evidence>
<dbReference type="Proteomes" id="UP000398389">
    <property type="component" value="Unassembled WGS sequence"/>
</dbReference>
<dbReference type="SUPFAM" id="SSF101386">
    <property type="entry name" value="all-alpha NTP pyrophosphatases"/>
    <property type="match status" value="1"/>
</dbReference>